<proteinExistence type="predicted"/>
<evidence type="ECO:0000256" key="1">
    <source>
        <dbReference type="SAM" id="Coils"/>
    </source>
</evidence>
<protein>
    <submittedName>
        <fullName evidence="2">Transposase</fullName>
    </submittedName>
</protein>
<evidence type="ECO:0000313" key="3">
    <source>
        <dbReference type="Proteomes" id="UP001204772"/>
    </source>
</evidence>
<dbReference type="Proteomes" id="UP001204772">
    <property type="component" value="Unassembled WGS sequence"/>
</dbReference>
<evidence type="ECO:0000313" key="2">
    <source>
        <dbReference type="EMBL" id="MCP1385812.1"/>
    </source>
</evidence>
<dbReference type="InterPro" id="IPR009057">
    <property type="entry name" value="Homeodomain-like_sf"/>
</dbReference>
<dbReference type="SUPFAM" id="SSF46689">
    <property type="entry name" value="Homeodomain-like"/>
    <property type="match status" value="1"/>
</dbReference>
<keyword evidence="3" id="KW-1185">Reference proteome</keyword>
<accession>A0ABT1FVM2</accession>
<dbReference type="EMBL" id="JAMZEL010000015">
    <property type="protein sequence ID" value="MCP1385812.1"/>
    <property type="molecule type" value="Genomic_DNA"/>
</dbReference>
<comment type="caution">
    <text evidence="2">The sequence shown here is derived from an EMBL/GenBank/DDBJ whole genome shotgun (WGS) entry which is preliminary data.</text>
</comment>
<feature type="coiled-coil region" evidence="1">
    <location>
        <begin position="70"/>
        <end position="111"/>
    </location>
</feature>
<sequence>MQDHIRDLLNRFQYSEQLKESAVFRILFGGEEPSQVMADLEIHNSYTLRNWVLLYQRKIQTGLVTLPAMKKAQTQDITDLKQRIEELEYALNQANLLILALNTMIEVAENELNVPIRKKSGTKRS</sequence>
<dbReference type="RefSeq" id="WP_253532362.1">
    <property type="nucleotide sequence ID" value="NZ_JAMZEL010000015.1"/>
</dbReference>
<organism evidence="2 3">
    <name type="scientific">Runella salmonicolor</name>
    <dbReference type="NCBI Taxonomy" id="2950278"/>
    <lineage>
        <taxon>Bacteria</taxon>
        <taxon>Pseudomonadati</taxon>
        <taxon>Bacteroidota</taxon>
        <taxon>Cytophagia</taxon>
        <taxon>Cytophagales</taxon>
        <taxon>Spirosomataceae</taxon>
        <taxon>Runella</taxon>
    </lineage>
</organism>
<keyword evidence="1" id="KW-0175">Coiled coil</keyword>
<reference evidence="2 3" key="1">
    <citation type="submission" date="2022-06" db="EMBL/GenBank/DDBJ databases">
        <title>Runella sp. S5 genome sequencing.</title>
        <authorList>
            <person name="Park S."/>
        </authorList>
    </citation>
    <scope>NUCLEOTIDE SEQUENCE [LARGE SCALE GENOMIC DNA]</scope>
    <source>
        <strain evidence="2 3">S5</strain>
    </source>
</reference>
<name>A0ABT1FVM2_9BACT</name>
<gene>
    <name evidence="2" type="ORF">NCI00_25460</name>
</gene>